<dbReference type="Proteomes" id="UP000539473">
    <property type="component" value="Unassembled WGS sequence"/>
</dbReference>
<comment type="caution">
    <text evidence="1">The sequence shown here is derived from an EMBL/GenBank/DDBJ whole genome shotgun (WGS) entry which is preliminary data.</text>
</comment>
<proteinExistence type="predicted"/>
<dbReference type="AlphaFoldDB" id="A0A7W8NQA7"/>
<organism evidence="1 2">
    <name type="scientific">Deinococcus metalli</name>
    <dbReference type="NCBI Taxonomy" id="1141878"/>
    <lineage>
        <taxon>Bacteria</taxon>
        <taxon>Thermotogati</taxon>
        <taxon>Deinococcota</taxon>
        <taxon>Deinococci</taxon>
        <taxon>Deinococcales</taxon>
        <taxon>Deinococcaceae</taxon>
        <taxon>Deinococcus</taxon>
    </lineage>
</organism>
<name>A0A7W8NQA7_9DEIO</name>
<dbReference type="EMBL" id="JACHFK010000001">
    <property type="protein sequence ID" value="MBB5374932.1"/>
    <property type="molecule type" value="Genomic_DNA"/>
</dbReference>
<gene>
    <name evidence="1" type="ORF">HNQ07_000376</name>
</gene>
<accession>A0A7W8NQA7</accession>
<evidence type="ECO:0000313" key="2">
    <source>
        <dbReference type="Proteomes" id="UP000539473"/>
    </source>
</evidence>
<sequence length="35" mass="3784">MRYGLAQAVSESGARYAALAGGPNQAVVEKWEHHE</sequence>
<evidence type="ECO:0000313" key="1">
    <source>
        <dbReference type="EMBL" id="MBB5374932.1"/>
    </source>
</evidence>
<protein>
    <submittedName>
        <fullName evidence="1">Uncharacterized protein</fullName>
    </submittedName>
</protein>
<reference evidence="1 2" key="1">
    <citation type="submission" date="2020-08" db="EMBL/GenBank/DDBJ databases">
        <title>Genomic Encyclopedia of Type Strains, Phase IV (KMG-IV): sequencing the most valuable type-strain genomes for metagenomic binning, comparative biology and taxonomic classification.</title>
        <authorList>
            <person name="Goeker M."/>
        </authorList>
    </citation>
    <scope>NUCLEOTIDE SEQUENCE [LARGE SCALE GENOMIC DNA]</scope>
    <source>
        <strain evidence="1 2">DSM 27521</strain>
    </source>
</reference>